<dbReference type="PANTHER" id="PTHR23327">
    <property type="entry name" value="RING FINGER PROTEIN 127"/>
    <property type="match status" value="1"/>
</dbReference>
<dbReference type="InterPro" id="IPR027370">
    <property type="entry name" value="Znf-RING_euk"/>
</dbReference>
<feature type="region of interest" description="Disordered" evidence="5">
    <location>
        <begin position="84"/>
        <end position="121"/>
    </location>
</feature>
<evidence type="ECO:0000259" key="6">
    <source>
        <dbReference type="PROSITE" id="PS50089"/>
    </source>
</evidence>
<reference evidence="7" key="1">
    <citation type="journal article" date="2004" name="Nature">
        <title>Genome duplication in the teleost fish Tetraodon nigroviridis reveals the early vertebrate proto-karyotype.</title>
        <authorList>
            <person name="Jaillon O."/>
            <person name="Aury J.-M."/>
            <person name="Brunet F."/>
            <person name="Petit J.-L."/>
            <person name="Stange-Thomann N."/>
            <person name="Mauceli E."/>
            <person name="Bouneau L."/>
            <person name="Fischer C."/>
            <person name="Ozouf-Costaz C."/>
            <person name="Bernot A."/>
            <person name="Nicaud S."/>
            <person name="Jaffe D."/>
            <person name="Fisher S."/>
            <person name="Lutfalla G."/>
            <person name="Dossat C."/>
            <person name="Segurens B."/>
            <person name="Dasilva C."/>
            <person name="Salanoubat M."/>
            <person name="Levy M."/>
            <person name="Boudet N."/>
            <person name="Castellano S."/>
            <person name="Anthouard V."/>
            <person name="Jubin C."/>
            <person name="Castelli V."/>
            <person name="Katinka M."/>
            <person name="Vacherie B."/>
            <person name="Biemont C."/>
            <person name="Skalli Z."/>
            <person name="Cattolico L."/>
            <person name="Poulain J."/>
            <person name="De Berardinis V."/>
            <person name="Cruaud C."/>
            <person name="Duprat S."/>
            <person name="Brottier P."/>
            <person name="Coutanceau J.-P."/>
            <person name="Gouzy J."/>
            <person name="Parra G."/>
            <person name="Lardier G."/>
            <person name="Chapple C."/>
            <person name="McKernan K.J."/>
            <person name="McEwan P."/>
            <person name="Bosak S."/>
            <person name="Kellis M."/>
            <person name="Volff J.-N."/>
            <person name="Guigo R."/>
            <person name="Zody M.C."/>
            <person name="Mesirov J."/>
            <person name="Lindblad-Toh K."/>
            <person name="Birren B."/>
            <person name="Nusbaum C."/>
            <person name="Kahn D."/>
            <person name="Robinson-Rechavi M."/>
            <person name="Laudet V."/>
            <person name="Schachter V."/>
            <person name="Quetier F."/>
            <person name="Saurin W."/>
            <person name="Scarpelli C."/>
            <person name="Wincker P."/>
            <person name="Lander E.S."/>
            <person name="Weissenbach J."/>
            <person name="Roest Crollius H."/>
        </authorList>
    </citation>
    <scope>NUCLEOTIDE SEQUENCE [LARGE SCALE GENOMIC DNA]</scope>
</reference>
<evidence type="ECO:0000256" key="5">
    <source>
        <dbReference type="SAM" id="MobiDB-lite"/>
    </source>
</evidence>
<dbReference type="AlphaFoldDB" id="Q4RNB8"/>
<reference evidence="7" key="2">
    <citation type="submission" date="2004-02" db="EMBL/GenBank/DDBJ databases">
        <authorList>
            <consortium name="Genoscope"/>
            <consortium name="Whitehead Institute Centre for Genome Research"/>
        </authorList>
    </citation>
    <scope>NUCLEOTIDE SEQUENCE</scope>
</reference>
<feature type="domain" description="RING-type" evidence="6">
    <location>
        <begin position="6"/>
        <end position="42"/>
    </location>
</feature>
<protein>
    <submittedName>
        <fullName evidence="7">Chromosome 1 SCAF15015, whole genome shotgun sequence</fullName>
    </submittedName>
</protein>
<proteinExistence type="predicted"/>
<dbReference type="KEGG" id="tng:GSTEN00031630G001"/>
<accession>Q4RNB8</accession>
<dbReference type="SUPFAM" id="SSF57850">
    <property type="entry name" value="RING/U-box"/>
    <property type="match status" value="1"/>
</dbReference>
<evidence type="ECO:0000313" key="7">
    <source>
        <dbReference type="EMBL" id="CAG10114.1"/>
    </source>
</evidence>
<evidence type="ECO:0000256" key="3">
    <source>
        <dbReference type="ARBA" id="ARBA00022833"/>
    </source>
</evidence>
<dbReference type="PROSITE" id="PS50089">
    <property type="entry name" value="ZF_RING_2"/>
    <property type="match status" value="1"/>
</dbReference>
<keyword evidence="3" id="KW-0862">Zinc</keyword>
<dbReference type="InterPro" id="IPR017907">
    <property type="entry name" value="Znf_RING_CS"/>
</dbReference>
<sequence length="142" mass="15961">MDLLECPICLFLMSEPVTVSCGHTFCRRCVGGSLPPRCPSCKDRFKQREVKNIRNNVLLIGIVEKCCPDETKVKCLVQERAQSQRIQGSFTHRHRGPGLSSDRPGLPLRPSSQLDRGETRVPSWQNRSCHISFASILPIQST</sequence>
<dbReference type="OrthoDB" id="264917at2759"/>
<dbReference type="Pfam" id="PF13445">
    <property type="entry name" value="zf-RING_UBOX"/>
    <property type="match status" value="1"/>
</dbReference>
<dbReference type="SMART" id="SM00184">
    <property type="entry name" value="RING"/>
    <property type="match status" value="1"/>
</dbReference>
<keyword evidence="2 4" id="KW-0863">Zinc-finger</keyword>
<gene>
    <name evidence="7" type="ORF">GSTENG00031630001</name>
</gene>
<dbReference type="InterPro" id="IPR013083">
    <property type="entry name" value="Znf_RING/FYVE/PHD"/>
</dbReference>
<keyword evidence="1" id="KW-0479">Metal-binding</keyword>
<organism evidence="7">
    <name type="scientific">Tetraodon nigroviridis</name>
    <name type="common">Spotted green pufferfish</name>
    <name type="synonym">Chelonodon nigroviridis</name>
    <dbReference type="NCBI Taxonomy" id="99883"/>
    <lineage>
        <taxon>Eukaryota</taxon>
        <taxon>Metazoa</taxon>
        <taxon>Chordata</taxon>
        <taxon>Craniata</taxon>
        <taxon>Vertebrata</taxon>
        <taxon>Euteleostomi</taxon>
        <taxon>Actinopterygii</taxon>
        <taxon>Neopterygii</taxon>
        <taxon>Teleostei</taxon>
        <taxon>Neoteleostei</taxon>
        <taxon>Acanthomorphata</taxon>
        <taxon>Eupercaria</taxon>
        <taxon>Tetraodontiformes</taxon>
        <taxon>Tetradontoidea</taxon>
        <taxon>Tetraodontidae</taxon>
        <taxon>Tetraodon</taxon>
    </lineage>
</organism>
<dbReference type="InterPro" id="IPR001841">
    <property type="entry name" value="Znf_RING"/>
</dbReference>
<evidence type="ECO:0000256" key="1">
    <source>
        <dbReference type="ARBA" id="ARBA00022723"/>
    </source>
</evidence>
<evidence type="ECO:0000256" key="4">
    <source>
        <dbReference type="PROSITE-ProRule" id="PRU00175"/>
    </source>
</evidence>
<evidence type="ECO:0000256" key="2">
    <source>
        <dbReference type="ARBA" id="ARBA00022771"/>
    </source>
</evidence>
<dbReference type="EMBL" id="CAAE01015015">
    <property type="protein sequence ID" value="CAG10114.1"/>
    <property type="molecule type" value="Genomic_DNA"/>
</dbReference>
<name>Q4RNB8_TETNG</name>
<dbReference type="PROSITE" id="PS00518">
    <property type="entry name" value="ZF_RING_1"/>
    <property type="match status" value="1"/>
</dbReference>
<dbReference type="Gene3D" id="3.30.40.10">
    <property type="entry name" value="Zinc/RING finger domain, C3HC4 (zinc finger)"/>
    <property type="match status" value="1"/>
</dbReference>
<dbReference type="GO" id="GO:0008270">
    <property type="term" value="F:zinc ion binding"/>
    <property type="evidence" value="ECO:0007669"/>
    <property type="project" value="UniProtKB-KW"/>
</dbReference>